<dbReference type="AlphaFoldDB" id="A0A2J6RLT3"/>
<evidence type="ECO:0000256" key="7">
    <source>
        <dbReference type="RuleBase" id="RU003435"/>
    </source>
</evidence>
<keyword evidence="3 7" id="KW-0479">Metal-binding</keyword>
<dbReference type="GO" id="GO:0005758">
    <property type="term" value="C:mitochondrial intermembrane space"/>
    <property type="evidence" value="ECO:0007669"/>
    <property type="project" value="TreeGrafter"/>
</dbReference>
<evidence type="ECO:0000256" key="4">
    <source>
        <dbReference type="ARBA" id="ARBA00022801"/>
    </source>
</evidence>
<proteinExistence type="inferred from homology"/>
<comment type="similarity">
    <text evidence="1 7">Belongs to the peptidase M3 family.</text>
</comment>
<evidence type="ECO:0000256" key="3">
    <source>
        <dbReference type="ARBA" id="ARBA00022723"/>
    </source>
</evidence>
<dbReference type="Gene3D" id="1.10.1370.10">
    <property type="entry name" value="Neurolysin, domain 3"/>
    <property type="match status" value="1"/>
</dbReference>
<name>A0A2J6RLT3_HYAVF</name>
<keyword evidence="6 7" id="KW-0482">Metalloprotease</keyword>
<dbReference type="InterPro" id="IPR001567">
    <property type="entry name" value="Pept_M3A_M3B_dom"/>
</dbReference>
<dbReference type="OrthoDB" id="534666at2759"/>
<sequence length="673" mass="77425">MPLQRPQALPQIPSIDEIVPIAHRQITQNRKTIDAIIQGTDPSTACFDNKILPIANMENIQSGEQCVIQALRFAAPDKATQDAAEKAEKMWQDYEAEVDRRTDRYALVKAVKLKGEKLDSESEKYLNRLLLRFTQCGHGLLDGPGIQHWLNTDRKIKELCTEINRSIREFDGKISFTNEELNGLPPNELDLWPVGPDGKRQLSVNGHDFFVVEKYAHNPNTRKRMGVANSPRLHENAPLFKQVILLRDENARLLGFRSHAETRLPYRISNSIEWIESLLYKLKDSMLPYSRSNLKLLEETRVNYLATNAAVQTGEALESKIHSWDVIYYWRMIEEKAAVDHVRIAEYFPLRHTVSIMLELFSTYLKLHFSPIPKDEILGSIWSEDIEAWSVWDEKKTDGENFVGYLYADLLERPNKYKGNQCVNIQPVTRRSGHSFPCQVSQPPLASLQLGHGIHDLLARTKYKKFHGYRVCLEFGEAIGTMLDELKAMSCHYTRISPQYMEAWKEANPESPLPPKSIPDELLENLLKRRRFSRLSNYLYQIADSLFDLAVHNPATHEDLINLNEAKLYTDLLEQVKLWRLPEPSYLHASFGHLLAGYDAGYYAYVCANVFAEELFQKNFAEDHRSPEAWNKFRRGILEYGGSRDELEVLEEFLGRSPTPDALLQILGLFVVP</sequence>
<evidence type="ECO:0000256" key="5">
    <source>
        <dbReference type="ARBA" id="ARBA00022833"/>
    </source>
</evidence>
<organism evidence="9 10">
    <name type="scientific">Hyaloscypha variabilis (strain UAMH 11265 / GT02V1 / F)</name>
    <name type="common">Meliniomyces variabilis</name>
    <dbReference type="NCBI Taxonomy" id="1149755"/>
    <lineage>
        <taxon>Eukaryota</taxon>
        <taxon>Fungi</taxon>
        <taxon>Dikarya</taxon>
        <taxon>Ascomycota</taxon>
        <taxon>Pezizomycotina</taxon>
        <taxon>Leotiomycetes</taxon>
        <taxon>Helotiales</taxon>
        <taxon>Hyaloscyphaceae</taxon>
        <taxon>Hyaloscypha</taxon>
        <taxon>Hyaloscypha variabilis</taxon>
    </lineage>
</organism>
<evidence type="ECO:0000313" key="9">
    <source>
        <dbReference type="EMBL" id="PMD39476.1"/>
    </source>
</evidence>
<dbReference type="Pfam" id="PF01432">
    <property type="entry name" value="Peptidase_M3"/>
    <property type="match status" value="1"/>
</dbReference>
<evidence type="ECO:0000259" key="8">
    <source>
        <dbReference type="Pfam" id="PF01432"/>
    </source>
</evidence>
<keyword evidence="4 7" id="KW-0378">Hydrolase</keyword>
<dbReference type="GO" id="GO:0046872">
    <property type="term" value="F:metal ion binding"/>
    <property type="evidence" value="ECO:0007669"/>
    <property type="project" value="UniProtKB-UniRule"/>
</dbReference>
<keyword evidence="5 7" id="KW-0862">Zinc</keyword>
<dbReference type="Gene3D" id="1.20.1050.40">
    <property type="entry name" value="Endopeptidase. Chain P, domain 1"/>
    <property type="match status" value="1"/>
</dbReference>
<comment type="cofactor">
    <cofactor evidence="7">
        <name>Zn(2+)</name>
        <dbReference type="ChEBI" id="CHEBI:29105"/>
    </cofactor>
    <text evidence="7">Binds 1 zinc ion.</text>
</comment>
<dbReference type="Proteomes" id="UP000235786">
    <property type="component" value="Unassembled WGS sequence"/>
</dbReference>
<reference evidence="9 10" key="1">
    <citation type="submission" date="2016-04" db="EMBL/GenBank/DDBJ databases">
        <title>A degradative enzymes factory behind the ericoid mycorrhizal symbiosis.</title>
        <authorList>
            <consortium name="DOE Joint Genome Institute"/>
            <person name="Martino E."/>
            <person name="Morin E."/>
            <person name="Grelet G."/>
            <person name="Kuo A."/>
            <person name="Kohler A."/>
            <person name="Daghino S."/>
            <person name="Barry K."/>
            <person name="Choi C."/>
            <person name="Cichocki N."/>
            <person name="Clum A."/>
            <person name="Copeland A."/>
            <person name="Hainaut M."/>
            <person name="Haridas S."/>
            <person name="Labutti K."/>
            <person name="Lindquist E."/>
            <person name="Lipzen A."/>
            <person name="Khouja H.-R."/>
            <person name="Murat C."/>
            <person name="Ohm R."/>
            <person name="Olson A."/>
            <person name="Spatafora J."/>
            <person name="Veneault-Fourrey C."/>
            <person name="Henrissat B."/>
            <person name="Grigoriev I."/>
            <person name="Martin F."/>
            <person name="Perotto S."/>
        </authorList>
    </citation>
    <scope>NUCLEOTIDE SEQUENCE [LARGE SCALE GENOMIC DNA]</scope>
    <source>
        <strain evidence="9 10">F</strain>
    </source>
</reference>
<dbReference type="InterPro" id="IPR024079">
    <property type="entry name" value="MetalloPept_cat_dom_sf"/>
</dbReference>
<keyword evidence="2 7" id="KW-0645">Protease</keyword>
<dbReference type="InterPro" id="IPR045090">
    <property type="entry name" value="Pept_M3A_M3B"/>
</dbReference>
<feature type="domain" description="Peptidase M3A/M3B catalytic" evidence="8">
    <location>
        <begin position="214"/>
        <end position="668"/>
    </location>
</feature>
<protein>
    <submittedName>
        <fullName evidence="9">Metallopeptidase MepB</fullName>
    </submittedName>
</protein>
<accession>A0A2J6RLT3</accession>
<dbReference type="PANTHER" id="PTHR11804:SF84">
    <property type="entry name" value="SACCHAROLYSIN"/>
    <property type="match status" value="1"/>
</dbReference>
<dbReference type="GO" id="GO:0006518">
    <property type="term" value="P:peptide metabolic process"/>
    <property type="evidence" value="ECO:0007669"/>
    <property type="project" value="TreeGrafter"/>
</dbReference>
<evidence type="ECO:0000313" key="10">
    <source>
        <dbReference type="Proteomes" id="UP000235786"/>
    </source>
</evidence>
<evidence type="ECO:0000256" key="1">
    <source>
        <dbReference type="ARBA" id="ARBA00006040"/>
    </source>
</evidence>
<dbReference type="PANTHER" id="PTHR11804">
    <property type="entry name" value="PROTEASE M3 THIMET OLIGOPEPTIDASE-RELATED"/>
    <property type="match status" value="1"/>
</dbReference>
<gene>
    <name evidence="9" type="ORF">L207DRAFT_489303</name>
</gene>
<dbReference type="Gene3D" id="3.40.390.10">
    <property type="entry name" value="Collagenase (Catalytic Domain)"/>
    <property type="match status" value="1"/>
</dbReference>
<keyword evidence="10" id="KW-1185">Reference proteome</keyword>
<dbReference type="GO" id="GO:0006508">
    <property type="term" value="P:proteolysis"/>
    <property type="evidence" value="ECO:0007669"/>
    <property type="project" value="UniProtKB-KW"/>
</dbReference>
<dbReference type="InterPro" id="IPR024077">
    <property type="entry name" value="Neurolysin/TOP_dom2"/>
</dbReference>
<dbReference type="GO" id="GO:0004222">
    <property type="term" value="F:metalloendopeptidase activity"/>
    <property type="evidence" value="ECO:0007669"/>
    <property type="project" value="InterPro"/>
</dbReference>
<evidence type="ECO:0000256" key="2">
    <source>
        <dbReference type="ARBA" id="ARBA00022670"/>
    </source>
</evidence>
<dbReference type="EMBL" id="KZ613946">
    <property type="protein sequence ID" value="PMD39476.1"/>
    <property type="molecule type" value="Genomic_DNA"/>
</dbReference>
<dbReference type="SUPFAM" id="SSF55486">
    <property type="entry name" value="Metalloproteases ('zincins'), catalytic domain"/>
    <property type="match status" value="1"/>
</dbReference>
<evidence type="ECO:0000256" key="6">
    <source>
        <dbReference type="ARBA" id="ARBA00023049"/>
    </source>
</evidence>
<dbReference type="InterPro" id="IPR024080">
    <property type="entry name" value="Neurolysin/TOP_N"/>
</dbReference>